<dbReference type="Proteomes" id="UP001478817">
    <property type="component" value="Unassembled WGS sequence"/>
</dbReference>
<sequence>MAAKVTLKDIAREVGLSPTSVSLVLNDRPCKISAENRRRIKEVARKKRYIPNQIARSLVTQHSQTLGLVVPNIESRFFSSLARNLELRCRERGYLLLITNSDGSKSNDTELVRLLVNRGVDGLFIVVSDELRPGRELASMLEQLPVPYVMVDRFIEGLDCDKVGFNNEQGGYLATSYLLGRGHERVACLINKESNTGLERMAGYERALRERGIEPDPELEFHTAYYIDDAYESAKDFLKTDATAVFASSDNIALGLLKLLYAHDLRVPRDYSVVSYDNSAADSLFEPALTSIEQNSGELADAAIDLLFARLAEADAGTEPKGSVSTILRPKIVVKNSVRWL</sequence>
<reference evidence="5 6" key="1">
    <citation type="submission" date="2024-04" db="EMBL/GenBank/DDBJ databases">
        <title>Human intestinal bacterial collection.</title>
        <authorList>
            <person name="Pauvert C."/>
            <person name="Hitch T.C.A."/>
            <person name="Clavel T."/>
        </authorList>
    </citation>
    <scope>NUCLEOTIDE SEQUENCE [LARGE SCALE GENOMIC DNA]</scope>
    <source>
        <strain evidence="5 6">CLA-AA-H197</strain>
    </source>
</reference>
<dbReference type="Gene3D" id="3.40.50.2300">
    <property type="match status" value="2"/>
</dbReference>
<dbReference type="Pfam" id="PF13377">
    <property type="entry name" value="Peripla_BP_3"/>
    <property type="match status" value="1"/>
</dbReference>
<dbReference type="SMART" id="SM00354">
    <property type="entry name" value="HTH_LACI"/>
    <property type="match status" value="1"/>
</dbReference>
<dbReference type="InterPro" id="IPR000843">
    <property type="entry name" value="HTH_LacI"/>
</dbReference>
<proteinExistence type="predicted"/>
<dbReference type="PANTHER" id="PTHR30146">
    <property type="entry name" value="LACI-RELATED TRANSCRIPTIONAL REPRESSOR"/>
    <property type="match status" value="1"/>
</dbReference>
<dbReference type="PROSITE" id="PS50932">
    <property type="entry name" value="HTH_LACI_2"/>
    <property type="match status" value="1"/>
</dbReference>
<organism evidence="5 6">
    <name type="scientific">Paratractidigestivibacter faecalis</name>
    <dbReference type="NCBI Taxonomy" id="2292441"/>
    <lineage>
        <taxon>Bacteria</taxon>
        <taxon>Bacillati</taxon>
        <taxon>Actinomycetota</taxon>
        <taxon>Coriobacteriia</taxon>
        <taxon>Coriobacteriales</taxon>
        <taxon>Atopobiaceae</taxon>
        <taxon>Paratractidigestivibacter</taxon>
    </lineage>
</organism>
<keyword evidence="3" id="KW-0804">Transcription</keyword>
<evidence type="ECO:0000313" key="5">
    <source>
        <dbReference type="EMBL" id="MEQ2637502.1"/>
    </source>
</evidence>
<dbReference type="InterPro" id="IPR028082">
    <property type="entry name" value="Peripla_BP_I"/>
</dbReference>
<dbReference type="RefSeq" id="WP_349182019.1">
    <property type="nucleotide sequence ID" value="NZ_JBBNGS010000005.1"/>
</dbReference>
<keyword evidence="6" id="KW-1185">Reference proteome</keyword>
<keyword evidence="1" id="KW-0805">Transcription regulation</keyword>
<dbReference type="CDD" id="cd06267">
    <property type="entry name" value="PBP1_LacI_sugar_binding-like"/>
    <property type="match status" value="1"/>
</dbReference>
<dbReference type="SUPFAM" id="SSF47413">
    <property type="entry name" value="lambda repressor-like DNA-binding domains"/>
    <property type="match status" value="1"/>
</dbReference>
<dbReference type="SUPFAM" id="SSF53822">
    <property type="entry name" value="Periplasmic binding protein-like I"/>
    <property type="match status" value="1"/>
</dbReference>
<dbReference type="InterPro" id="IPR046335">
    <property type="entry name" value="LacI/GalR-like_sensor"/>
</dbReference>
<name>A0ABV1IFV6_9ACTN</name>
<dbReference type="GO" id="GO:0003677">
    <property type="term" value="F:DNA binding"/>
    <property type="evidence" value="ECO:0007669"/>
    <property type="project" value="UniProtKB-KW"/>
</dbReference>
<dbReference type="InterPro" id="IPR010982">
    <property type="entry name" value="Lambda_DNA-bd_dom_sf"/>
</dbReference>
<dbReference type="CDD" id="cd01392">
    <property type="entry name" value="HTH_LacI"/>
    <property type="match status" value="1"/>
</dbReference>
<dbReference type="EMBL" id="JBBNGS010000005">
    <property type="protein sequence ID" value="MEQ2637502.1"/>
    <property type="molecule type" value="Genomic_DNA"/>
</dbReference>
<accession>A0ABV1IFV6</accession>
<evidence type="ECO:0000259" key="4">
    <source>
        <dbReference type="PROSITE" id="PS50932"/>
    </source>
</evidence>
<dbReference type="Gene3D" id="1.10.260.40">
    <property type="entry name" value="lambda repressor-like DNA-binding domains"/>
    <property type="match status" value="1"/>
</dbReference>
<evidence type="ECO:0000256" key="3">
    <source>
        <dbReference type="ARBA" id="ARBA00023163"/>
    </source>
</evidence>
<evidence type="ECO:0000256" key="1">
    <source>
        <dbReference type="ARBA" id="ARBA00023015"/>
    </source>
</evidence>
<dbReference type="PANTHER" id="PTHR30146:SF109">
    <property type="entry name" value="HTH-TYPE TRANSCRIPTIONAL REGULATOR GALS"/>
    <property type="match status" value="1"/>
</dbReference>
<gene>
    <name evidence="5" type="ORF">AAAT05_04005</name>
</gene>
<comment type="caution">
    <text evidence="5">The sequence shown here is derived from an EMBL/GenBank/DDBJ whole genome shotgun (WGS) entry which is preliminary data.</text>
</comment>
<dbReference type="Pfam" id="PF00356">
    <property type="entry name" value="LacI"/>
    <property type="match status" value="1"/>
</dbReference>
<protein>
    <submittedName>
        <fullName evidence="5">LacI family DNA-binding transcriptional regulator</fullName>
    </submittedName>
</protein>
<evidence type="ECO:0000256" key="2">
    <source>
        <dbReference type="ARBA" id="ARBA00023125"/>
    </source>
</evidence>
<keyword evidence="2 5" id="KW-0238">DNA-binding</keyword>
<feature type="domain" description="HTH lacI-type" evidence="4">
    <location>
        <begin position="5"/>
        <end position="60"/>
    </location>
</feature>
<evidence type="ECO:0000313" key="6">
    <source>
        <dbReference type="Proteomes" id="UP001478817"/>
    </source>
</evidence>